<protein>
    <submittedName>
        <fullName evidence="1">Uncharacterized protein</fullName>
    </submittedName>
</protein>
<sequence>MPVKLTQAQAAAIEFVRQAPEKESIITAHIEMGSSGWTSATLAPLNGMLPAALLRAVYEGYEEADD</sequence>
<evidence type="ECO:0000313" key="2">
    <source>
        <dbReference type="Proteomes" id="UP001341136"/>
    </source>
</evidence>
<dbReference type="EMBL" id="CP144921">
    <property type="protein sequence ID" value="WWA30379.1"/>
    <property type="molecule type" value="Genomic_DNA"/>
</dbReference>
<gene>
    <name evidence="1" type="ORF">V5G21_00860</name>
</gene>
<reference evidence="1 2" key="1">
    <citation type="submission" date="2024-01" db="EMBL/GenBank/DDBJ databases">
        <title>Culturomics analysis of mouse respiratory tract.</title>
        <authorList>
            <person name="Phillips A.M."/>
            <person name="Collette N.M."/>
            <person name="Mageeney C.M."/>
            <person name="Sinha A."/>
            <person name="Hern K.E."/>
            <person name="Arkin A.P."/>
            <person name="Williams K.P."/>
            <person name="Branda S."/>
        </authorList>
    </citation>
    <scope>NUCLEOTIDE SEQUENCE [LARGE SCALE GENOMIC DNA]</scope>
    <source>
        <strain evidence="1 2">CP20</strain>
    </source>
</reference>
<accession>A0ABZ2D0S8</accession>
<dbReference type="RefSeq" id="WP_338465136.1">
    <property type="nucleotide sequence ID" value="NZ_CP144921.1"/>
</dbReference>
<organism evidence="1 2">
    <name type="scientific">Shouchella rhizosphaerae</name>
    <dbReference type="NCBI Taxonomy" id="866786"/>
    <lineage>
        <taxon>Bacteria</taxon>
        <taxon>Bacillati</taxon>
        <taxon>Bacillota</taxon>
        <taxon>Bacilli</taxon>
        <taxon>Bacillales</taxon>
        <taxon>Bacillaceae</taxon>
        <taxon>Shouchella</taxon>
    </lineage>
</organism>
<keyword evidence="2" id="KW-1185">Reference proteome</keyword>
<proteinExistence type="predicted"/>
<name>A0ABZ2D0S8_9BACI</name>
<dbReference type="Proteomes" id="UP001341136">
    <property type="component" value="Chromosome"/>
</dbReference>
<evidence type="ECO:0000313" key="1">
    <source>
        <dbReference type="EMBL" id="WWA30379.1"/>
    </source>
</evidence>